<protein>
    <recommendedName>
        <fullName evidence="4">Glycine zipper domain-containing protein</fullName>
    </recommendedName>
</protein>
<proteinExistence type="predicted"/>
<keyword evidence="1" id="KW-0732">Signal</keyword>
<dbReference type="Proteomes" id="UP000183812">
    <property type="component" value="Unassembled WGS sequence"/>
</dbReference>
<sequence>MRKVIVTSLLLASMGLGACTETTGGMAGGGGVGLASVSAQKTPAERQLEADAKSLNQVTSNIIVRNTLEGAAVGALAGCGLVLLMGGDGDDCARGAALGAVAGGVAGNQVGQAAAAKKTELVKRDQVLANLKGVSAKLNGVETSLRAVLRSQNSEIASLKRQLANKQISDASYRARLNAINANRRTVDAALATSERNMSTTRNELQAASKGGQKNLATLSSAAASTQARLARNRKLLAIAN</sequence>
<reference evidence="2 3" key="1">
    <citation type="submission" date="2016-10" db="EMBL/GenBank/DDBJ databases">
        <authorList>
            <person name="de Groot N.N."/>
        </authorList>
    </citation>
    <scope>NUCLEOTIDE SEQUENCE [LARGE SCALE GENOMIC DNA]</scope>
    <source>
        <strain evidence="3">DSM 938 / 37b4</strain>
    </source>
</reference>
<organism evidence="2 3">
    <name type="scientific">Rhodobacter capsulatus</name>
    <name type="common">Rhodopseudomonas capsulata</name>
    <dbReference type="NCBI Taxonomy" id="1061"/>
    <lineage>
        <taxon>Bacteria</taxon>
        <taxon>Pseudomonadati</taxon>
        <taxon>Pseudomonadota</taxon>
        <taxon>Alphaproteobacteria</taxon>
        <taxon>Rhodobacterales</taxon>
        <taxon>Rhodobacter group</taxon>
        <taxon>Rhodobacter</taxon>
    </lineage>
</organism>
<name>A0A1G7CSX3_RHOCA</name>
<evidence type="ECO:0008006" key="4">
    <source>
        <dbReference type="Google" id="ProtNLM"/>
    </source>
</evidence>
<dbReference type="RefSeq" id="WP_074552575.1">
    <property type="nucleotide sequence ID" value="NZ_CP119563.1"/>
</dbReference>
<evidence type="ECO:0000256" key="1">
    <source>
        <dbReference type="SAM" id="SignalP"/>
    </source>
</evidence>
<evidence type="ECO:0000313" key="2">
    <source>
        <dbReference type="EMBL" id="SDE42524.1"/>
    </source>
</evidence>
<feature type="signal peptide" evidence="1">
    <location>
        <begin position="1"/>
        <end position="18"/>
    </location>
</feature>
<dbReference type="PROSITE" id="PS51257">
    <property type="entry name" value="PROKAR_LIPOPROTEIN"/>
    <property type="match status" value="1"/>
</dbReference>
<feature type="chain" id="PRO_5010183238" description="Glycine zipper domain-containing protein" evidence="1">
    <location>
        <begin position="19"/>
        <end position="241"/>
    </location>
</feature>
<accession>A0A1G7CSX3</accession>
<gene>
    <name evidence="2" type="ORF">SAMN04244550_00372</name>
</gene>
<dbReference type="EMBL" id="FNAY01000001">
    <property type="protein sequence ID" value="SDE42524.1"/>
    <property type="molecule type" value="Genomic_DNA"/>
</dbReference>
<evidence type="ECO:0000313" key="3">
    <source>
        <dbReference type="Proteomes" id="UP000183812"/>
    </source>
</evidence>
<dbReference type="AlphaFoldDB" id="A0A1G7CSX3"/>
<dbReference type="OrthoDB" id="7869309at2"/>